<reference evidence="1" key="1">
    <citation type="submission" date="2019-08" db="EMBL/GenBank/DDBJ databases">
        <authorList>
            <person name="Kucharzyk K."/>
            <person name="Murdoch R.W."/>
            <person name="Higgins S."/>
            <person name="Loffler F."/>
        </authorList>
    </citation>
    <scope>NUCLEOTIDE SEQUENCE</scope>
</reference>
<dbReference type="AlphaFoldDB" id="A0A645BU19"/>
<dbReference type="EMBL" id="VSSQ01022429">
    <property type="protein sequence ID" value="MPM68732.1"/>
    <property type="molecule type" value="Genomic_DNA"/>
</dbReference>
<proteinExistence type="predicted"/>
<accession>A0A645BU19</accession>
<organism evidence="1">
    <name type="scientific">bioreactor metagenome</name>
    <dbReference type="NCBI Taxonomy" id="1076179"/>
    <lineage>
        <taxon>unclassified sequences</taxon>
        <taxon>metagenomes</taxon>
        <taxon>ecological metagenomes</taxon>
    </lineage>
</organism>
<name>A0A645BU19_9ZZZZ</name>
<sequence>MLNNTFQSVSDDESSNLDIHYPLNWFSGRPAGYFYERTGRDKLDGTFSCMNIIFELEVLTQKLYRRLLDQPDVLVRKRLLYLIHSLNYPTHCSFPNDEYEPQLNSVEDKLLERMDAFPPETRVDYGIIELQAEDIRDELYPDYRDKKAKLVRDLYDAIERMDMKSLENLALSFYGARVIPREDQGPLTKEWLYSRVWNIAIRRELSKLRGVKFDLKPLSKYRLK</sequence>
<comment type="caution">
    <text evidence="1">The sequence shown here is derived from an EMBL/GenBank/DDBJ whole genome shotgun (WGS) entry which is preliminary data.</text>
</comment>
<protein>
    <submittedName>
        <fullName evidence="1">Uncharacterized protein</fullName>
    </submittedName>
</protein>
<gene>
    <name evidence="1" type="ORF">SDC9_115666</name>
</gene>
<evidence type="ECO:0000313" key="1">
    <source>
        <dbReference type="EMBL" id="MPM68732.1"/>
    </source>
</evidence>